<dbReference type="Proteomes" id="UP000887565">
    <property type="component" value="Unplaced"/>
</dbReference>
<sequence>MEYNACLILEFLTDNVPSLTRILTLWHGQGHAAVITQISVHGTLRTIHNLNLQNPSQARLQEIRLDETWLLALAVFVNLHQSHYSSRTRADLRKTFGEKDEKMLPSKQIGIRVSNQARNLDLITGSDKYVFSKLLPDDHRMSLFLEHPHALDNA</sequence>
<protein>
    <submittedName>
        <fullName evidence="2">Uncharacterized protein</fullName>
    </submittedName>
</protein>
<dbReference type="AlphaFoldDB" id="A0A915HM34"/>
<accession>A0A915HM34</accession>
<name>A0A915HM34_ROMCU</name>
<dbReference type="WBParaSite" id="nRc.2.0.1.t03028-RA">
    <property type="protein sequence ID" value="nRc.2.0.1.t03028-RA"/>
    <property type="gene ID" value="nRc.2.0.1.g03028"/>
</dbReference>
<proteinExistence type="predicted"/>
<keyword evidence="1" id="KW-1185">Reference proteome</keyword>
<organism evidence="1 2">
    <name type="scientific">Romanomermis culicivorax</name>
    <name type="common">Nematode worm</name>
    <dbReference type="NCBI Taxonomy" id="13658"/>
    <lineage>
        <taxon>Eukaryota</taxon>
        <taxon>Metazoa</taxon>
        <taxon>Ecdysozoa</taxon>
        <taxon>Nematoda</taxon>
        <taxon>Enoplea</taxon>
        <taxon>Dorylaimia</taxon>
        <taxon>Mermithida</taxon>
        <taxon>Mermithoidea</taxon>
        <taxon>Mermithidae</taxon>
        <taxon>Romanomermis</taxon>
    </lineage>
</organism>
<evidence type="ECO:0000313" key="1">
    <source>
        <dbReference type="Proteomes" id="UP000887565"/>
    </source>
</evidence>
<evidence type="ECO:0000313" key="2">
    <source>
        <dbReference type="WBParaSite" id="nRc.2.0.1.t03028-RA"/>
    </source>
</evidence>
<reference evidence="2" key="1">
    <citation type="submission" date="2022-11" db="UniProtKB">
        <authorList>
            <consortium name="WormBaseParasite"/>
        </authorList>
    </citation>
    <scope>IDENTIFICATION</scope>
</reference>